<organism evidence="1 2">
    <name type="scientific">Trichomonas vaginalis (strain ATCC PRA-98 / G3)</name>
    <dbReference type="NCBI Taxonomy" id="412133"/>
    <lineage>
        <taxon>Eukaryota</taxon>
        <taxon>Metamonada</taxon>
        <taxon>Parabasalia</taxon>
        <taxon>Trichomonadida</taxon>
        <taxon>Trichomonadidae</taxon>
        <taxon>Trichomonas</taxon>
    </lineage>
</organism>
<name>A2FUZ2_TRIV3</name>
<keyword evidence="2" id="KW-1185">Reference proteome</keyword>
<dbReference type="RefSeq" id="XP_001304213.1">
    <property type="nucleotide sequence ID" value="XM_001304212.1"/>
</dbReference>
<dbReference type="VEuPathDB" id="TrichDB:TVAG_251270"/>
<dbReference type="InParanoid" id="A2FUZ2"/>
<proteinExistence type="predicted"/>
<dbReference type="VEuPathDB" id="TrichDB:TVAGG3_0455750"/>
<sequence>MSEITINQTNAVSMVEECAKCMQLEMWPQFKSLFRQLNQYYITNYKNKTEEDNFSRIWIALKSLSIDNILNKVQDCAEFDDYMNYLKQISDLIDDPEHLWEILHTEIHTIFKATPKQAKIIASTLFTPIQLFYYSLSPFLDSELCDLTNITTEDAAIDRFYALVGFVRSCGITNKDKVPEKYSQYIGKLLQIYVSLPEFSPRKFVWLVENINSHLFLKIEVLQELCSSAIETFAKKDMQVLEKIKYLGIFSTSPVMNKMPVLHKHLTDTFSQTVDFYRFFIDKYIVPGYADLKWDGKETGLPSDPVRCWAMYINNVLTSSKDCPVKRRSIEVVIDLSLKFATDYYGEIQPNLEKSHDVRRDIFFIVKNLLSWKLNLLPTTYHSIWMLLLIAAILGAEQTIIVNQPQPTPSETSILLGLEIDDKYCDFIDYKQAFSVLLGKFEAEKDSIPGMIQYLRENFK</sequence>
<dbReference type="EMBL" id="DS114046">
    <property type="protein sequence ID" value="EAX91283.1"/>
    <property type="molecule type" value="Genomic_DNA"/>
</dbReference>
<reference evidence="1" key="2">
    <citation type="journal article" date="2007" name="Science">
        <title>Draft genome sequence of the sexually transmitted pathogen Trichomonas vaginalis.</title>
        <authorList>
            <person name="Carlton J.M."/>
            <person name="Hirt R.P."/>
            <person name="Silva J.C."/>
            <person name="Delcher A.L."/>
            <person name="Schatz M."/>
            <person name="Zhao Q."/>
            <person name="Wortman J.R."/>
            <person name="Bidwell S.L."/>
            <person name="Alsmark U.C.M."/>
            <person name="Besteiro S."/>
            <person name="Sicheritz-Ponten T."/>
            <person name="Noel C.J."/>
            <person name="Dacks J.B."/>
            <person name="Foster P.G."/>
            <person name="Simillion C."/>
            <person name="Van de Peer Y."/>
            <person name="Miranda-Saavedra D."/>
            <person name="Barton G.J."/>
            <person name="Westrop G.D."/>
            <person name="Mueller S."/>
            <person name="Dessi D."/>
            <person name="Fiori P.L."/>
            <person name="Ren Q."/>
            <person name="Paulsen I."/>
            <person name="Zhang H."/>
            <person name="Bastida-Corcuera F.D."/>
            <person name="Simoes-Barbosa A."/>
            <person name="Brown M.T."/>
            <person name="Hayes R.D."/>
            <person name="Mukherjee M."/>
            <person name="Okumura C.Y."/>
            <person name="Schneider R."/>
            <person name="Smith A.J."/>
            <person name="Vanacova S."/>
            <person name="Villalvazo M."/>
            <person name="Haas B.J."/>
            <person name="Pertea M."/>
            <person name="Feldblyum T.V."/>
            <person name="Utterback T.R."/>
            <person name="Shu C.L."/>
            <person name="Osoegawa K."/>
            <person name="de Jong P.J."/>
            <person name="Hrdy I."/>
            <person name="Horvathova L."/>
            <person name="Zubacova Z."/>
            <person name="Dolezal P."/>
            <person name="Malik S.B."/>
            <person name="Logsdon J.M. Jr."/>
            <person name="Henze K."/>
            <person name="Gupta A."/>
            <person name="Wang C.C."/>
            <person name="Dunne R.L."/>
            <person name="Upcroft J.A."/>
            <person name="Upcroft P."/>
            <person name="White O."/>
            <person name="Salzberg S.L."/>
            <person name="Tang P."/>
            <person name="Chiu C.-H."/>
            <person name="Lee Y.-S."/>
            <person name="Embley T.M."/>
            <person name="Coombs G.H."/>
            <person name="Mottram J.C."/>
            <person name="Tachezy J."/>
            <person name="Fraser-Liggett C.M."/>
            <person name="Johnson P.J."/>
        </authorList>
    </citation>
    <scope>NUCLEOTIDE SEQUENCE [LARGE SCALE GENOMIC DNA]</scope>
    <source>
        <strain evidence="1">G3</strain>
    </source>
</reference>
<gene>
    <name evidence="1" type="ORF">TVAG_251270</name>
</gene>
<dbReference type="KEGG" id="tva:4748976"/>
<accession>A2FUZ2</accession>
<reference evidence="1" key="1">
    <citation type="submission" date="2006-10" db="EMBL/GenBank/DDBJ databases">
        <authorList>
            <person name="Amadeo P."/>
            <person name="Zhao Q."/>
            <person name="Wortman J."/>
            <person name="Fraser-Liggett C."/>
            <person name="Carlton J."/>
        </authorList>
    </citation>
    <scope>NUCLEOTIDE SEQUENCE</scope>
    <source>
        <strain evidence="1">G3</strain>
    </source>
</reference>
<evidence type="ECO:0000313" key="2">
    <source>
        <dbReference type="Proteomes" id="UP000001542"/>
    </source>
</evidence>
<dbReference type="AlphaFoldDB" id="A2FUZ2"/>
<dbReference type="Proteomes" id="UP000001542">
    <property type="component" value="Unassembled WGS sequence"/>
</dbReference>
<evidence type="ECO:0000313" key="1">
    <source>
        <dbReference type="EMBL" id="EAX91283.1"/>
    </source>
</evidence>
<protein>
    <submittedName>
        <fullName evidence="1">Uncharacterized protein</fullName>
    </submittedName>
</protein>